<reference evidence="1" key="1">
    <citation type="journal article" date="2014" name="Front. Microbiol.">
        <title>High frequency of phylogenetically diverse reductive dehalogenase-homologous genes in deep subseafloor sedimentary metagenomes.</title>
        <authorList>
            <person name="Kawai M."/>
            <person name="Futagami T."/>
            <person name="Toyoda A."/>
            <person name="Takaki Y."/>
            <person name="Nishi S."/>
            <person name="Hori S."/>
            <person name="Arai W."/>
            <person name="Tsubouchi T."/>
            <person name="Morono Y."/>
            <person name="Uchiyama I."/>
            <person name="Ito T."/>
            <person name="Fujiyama A."/>
            <person name="Inagaki F."/>
            <person name="Takami H."/>
        </authorList>
    </citation>
    <scope>NUCLEOTIDE SEQUENCE</scope>
    <source>
        <strain evidence="1">Expedition CK06-06</strain>
    </source>
</reference>
<dbReference type="AlphaFoldDB" id="X0Z613"/>
<comment type="caution">
    <text evidence="1">The sequence shown here is derived from an EMBL/GenBank/DDBJ whole genome shotgun (WGS) entry which is preliminary data.</text>
</comment>
<dbReference type="EMBL" id="BART01007863">
    <property type="protein sequence ID" value="GAG64805.1"/>
    <property type="molecule type" value="Genomic_DNA"/>
</dbReference>
<proteinExistence type="predicted"/>
<sequence length="169" mass="18374">FNMSWLSGEIQITLSGFPPQDGVTLAAGPDEYLAVWTEDYGTKSSIWARRVGGDGSLHSFFSLANDNGLFRIEPSVAFGDGGHYLVAWRHVGPSWDIIGRHVGAGKDSPEGPQFPIDDGAFHQKVPALACSPSGPCLEVQEDNFLGGNYDIMGRLIGHRRIHLPITVRK</sequence>
<organism evidence="1">
    <name type="scientific">marine sediment metagenome</name>
    <dbReference type="NCBI Taxonomy" id="412755"/>
    <lineage>
        <taxon>unclassified sequences</taxon>
        <taxon>metagenomes</taxon>
        <taxon>ecological metagenomes</taxon>
    </lineage>
</organism>
<protein>
    <submittedName>
        <fullName evidence="1">Uncharacterized protein</fullName>
    </submittedName>
</protein>
<gene>
    <name evidence="1" type="ORF">S01H4_17806</name>
</gene>
<evidence type="ECO:0000313" key="1">
    <source>
        <dbReference type="EMBL" id="GAG64805.1"/>
    </source>
</evidence>
<feature type="non-terminal residue" evidence="1">
    <location>
        <position position="1"/>
    </location>
</feature>
<name>X0Z613_9ZZZZ</name>
<accession>X0Z613</accession>